<dbReference type="NCBIfam" id="TIGR03718">
    <property type="entry name" value="R_switched_Alx"/>
    <property type="match status" value="1"/>
</dbReference>
<dbReference type="eggNOG" id="COG0861">
    <property type="taxonomic scope" value="Bacteria"/>
</dbReference>
<proteinExistence type="inferred from homology"/>
<feature type="transmembrane region" description="Helical" evidence="6">
    <location>
        <begin position="71"/>
        <end position="91"/>
    </location>
</feature>
<feature type="transmembrane region" description="Helical" evidence="6">
    <location>
        <begin position="38"/>
        <end position="59"/>
    </location>
</feature>
<dbReference type="KEGG" id="csr:Cspa_c35230"/>
<feature type="transmembrane region" description="Helical" evidence="6">
    <location>
        <begin position="252"/>
        <end position="273"/>
    </location>
</feature>
<evidence type="ECO:0000256" key="1">
    <source>
        <dbReference type="ARBA" id="ARBA00004141"/>
    </source>
</evidence>
<dbReference type="PATRIC" id="fig|931276.5.peg.3549"/>
<dbReference type="RefSeq" id="WP_015393600.1">
    <property type="nucleotide sequence ID" value="NC_020291.1"/>
</dbReference>
<keyword evidence="8" id="KW-1185">Reference proteome</keyword>
<keyword evidence="5 6" id="KW-0472">Membrane</keyword>
<evidence type="ECO:0000256" key="5">
    <source>
        <dbReference type="ARBA" id="ARBA00023136"/>
    </source>
</evidence>
<dbReference type="HOGENOM" id="CLU_045644_1_0_9"/>
<keyword evidence="4 6" id="KW-1133">Transmembrane helix</keyword>
<dbReference type="PANTHER" id="PTHR30238">
    <property type="entry name" value="MEMBRANE BOUND PREDICTED REDOX MODULATOR"/>
    <property type="match status" value="1"/>
</dbReference>
<dbReference type="EMBL" id="CP004121">
    <property type="protein sequence ID" value="AGF57284.1"/>
    <property type="molecule type" value="Genomic_DNA"/>
</dbReference>
<reference evidence="7 8" key="1">
    <citation type="submission" date="2013-02" db="EMBL/GenBank/DDBJ databases">
        <title>Genome sequence of Clostridium saccharoperbutylacetonicum N1-4(HMT).</title>
        <authorList>
            <person name="Poehlein A."/>
            <person name="Daniel R."/>
        </authorList>
    </citation>
    <scope>NUCLEOTIDE SEQUENCE [LARGE SCALE GENOMIC DNA]</scope>
    <source>
        <strain evidence="8">N1-4(HMT)</strain>
    </source>
</reference>
<feature type="transmembrane region" description="Helical" evidence="6">
    <location>
        <begin position="7"/>
        <end position="26"/>
    </location>
</feature>
<feature type="transmembrane region" description="Helical" evidence="6">
    <location>
        <begin position="224"/>
        <end position="246"/>
    </location>
</feature>
<sequence>MNTKRNFINLIFWISISILFNIFIYLTRGQTAAVEYFGGYILEMSLSLDNLFLFIMVFSNLGIREEYQERVLLYGVSGAMVLRLIFILLGVNIVNRFHFVLPLFGLILIYSGFAVFKKKHEDKKFNNNLLIKLVKKIIPVTDLFYGQAFFVKQKKRIYATPLFAALIIIEGSDVIFAIDSIPAIFSITTDTFIVYTSNIFAILGLRSMYYVLAKMNTKFRFMKYGVSGILIFTGIKLISLIVKIQISVTNSVLIILSILLLSILLSIIFSNTATNKNKKIYH</sequence>
<gene>
    <name evidence="7" type="ORF">Cspa_c35230</name>
</gene>
<evidence type="ECO:0000256" key="6">
    <source>
        <dbReference type="SAM" id="Phobius"/>
    </source>
</evidence>
<dbReference type="Proteomes" id="UP000011728">
    <property type="component" value="Chromosome"/>
</dbReference>
<dbReference type="STRING" id="36745.CLSAP_32940"/>
<dbReference type="PANTHER" id="PTHR30238:SF0">
    <property type="entry name" value="THYLAKOID MEMBRANE PROTEIN TERC, CHLOROPLASTIC"/>
    <property type="match status" value="1"/>
</dbReference>
<comment type="subcellular location">
    <subcellularLocation>
        <location evidence="1">Membrane</location>
        <topology evidence="1">Multi-pass membrane protein</topology>
    </subcellularLocation>
</comment>
<comment type="similarity">
    <text evidence="2">Belongs to the TerC family.</text>
</comment>
<dbReference type="OrthoDB" id="9783692at2"/>
<feature type="transmembrane region" description="Helical" evidence="6">
    <location>
        <begin position="192"/>
        <end position="212"/>
    </location>
</feature>
<dbReference type="GO" id="GO:0016020">
    <property type="term" value="C:membrane"/>
    <property type="evidence" value="ECO:0007669"/>
    <property type="project" value="UniProtKB-SubCell"/>
</dbReference>
<feature type="transmembrane region" description="Helical" evidence="6">
    <location>
        <begin position="162"/>
        <end position="186"/>
    </location>
</feature>
<protein>
    <submittedName>
        <fullName evidence="7">Integral membrane protein, TerC family</fullName>
    </submittedName>
</protein>
<feature type="transmembrane region" description="Helical" evidence="6">
    <location>
        <begin position="97"/>
        <end position="116"/>
    </location>
</feature>
<dbReference type="AlphaFoldDB" id="M1MHA5"/>
<evidence type="ECO:0000313" key="8">
    <source>
        <dbReference type="Proteomes" id="UP000011728"/>
    </source>
</evidence>
<organism evidence="7 8">
    <name type="scientific">Clostridium saccharoperbutylacetonicum N1-4(HMT)</name>
    <dbReference type="NCBI Taxonomy" id="931276"/>
    <lineage>
        <taxon>Bacteria</taxon>
        <taxon>Bacillati</taxon>
        <taxon>Bacillota</taxon>
        <taxon>Clostridia</taxon>
        <taxon>Eubacteriales</taxon>
        <taxon>Clostridiaceae</taxon>
        <taxon>Clostridium</taxon>
    </lineage>
</organism>
<accession>M1MHA5</accession>
<evidence type="ECO:0000256" key="4">
    <source>
        <dbReference type="ARBA" id="ARBA00022989"/>
    </source>
</evidence>
<keyword evidence="3 6" id="KW-0812">Transmembrane</keyword>
<evidence type="ECO:0000256" key="3">
    <source>
        <dbReference type="ARBA" id="ARBA00022692"/>
    </source>
</evidence>
<evidence type="ECO:0000313" key="7">
    <source>
        <dbReference type="EMBL" id="AGF57284.1"/>
    </source>
</evidence>
<name>M1MHA5_9CLOT</name>
<dbReference type="InterPro" id="IPR005496">
    <property type="entry name" value="Integral_membrane_TerC"/>
</dbReference>
<dbReference type="InterPro" id="IPR022369">
    <property type="entry name" value="Integral_membrane_TerC_rswitch"/>
</dbReference>
<dbReference type="Pfam" id="PF03741">
    <property type="entry name" value="TerC"/>
    <property type="match status" value="1"/>
</dbReference>
<evidence type="ECO:0000256" key="2">
    <source>
        <dbReference type="ARBA" id="ARBA00007511"/>
    </source>
</evidence>